<feature type="region of interest" description="Disordered" evidence="1">
    <location>
        <begin position="707"/>
        <end position="859"/>
    </location>
</feature>
<organism evidence="2 3">
    <name type="scientific">Lunasporangiospora selenospora</name>
    <dbReference type="NCBI Taxonomy" id="979761"/>
    <lineage>
        <taxon>Eukaryota</taxon>
        <taxon>Fungi</taxon>
        <taxon>Fungi incertae sedis</taxon>
        <taxon>Mucoromycota</taxon>
        <taxon>Mortierellomycotina</taxon>
        <taxon>Mortierellomycetes</taxon>
        <taxon>Mortierellales</taxon>
        <taxon>Mortierellaceae</taxon>
        <taxon>Lunasporangiospora</taxon>
    </lineage>
</organism>
<feature type="compositionally biased region" description="Polar residues" evidence="1">
    <location>
        <begin position="74"/>
        <end position="83"/>
    </location>
</feature>
<feature type="compositionally biased region" description="Gly residues" evidence="1">
    <location>
        <begin position="707"/>
        <end position="716"/>
    </location>
</feature>
<feature type="region of interest" description="Disordered" evidence="1">
    <location>
        <begin position="453"/>
        <end position="531"/>
    </location>
</feature>
<feature type="region of interest" description="Disordered" evidence="1">
    <location>
        <begin position="108"/>
        <end position="180"/>
    </location>
</feature>
<evidence type="ECO:0000313" key="3">
    <source>
        <dbReference type="Proteomes" id="UP000780801"/>
    </source>
</evidence>
<feature type="compositionally biased region" description="Polar residues" evidence="1">
    <location>
        <begin position="149"/>
        <end position="161"/>
    </location>
</feature>
<dbReference type="OrthoDB" id="2449847at2759"/>
<dbReference type="EMBL" id="JAABOA010000002">
    <property type="protein sequence ID" value="KAF9586743.1"/>
    <property type="molecule type" value="Genomic_DNA"/>
</dbReference>
<feature type="compositionally biased region" description="Basic and acidic residues" evidence="1">
    <location>
        <begin position="764"/>
        <end position="787"/>
    </location>
</feature>
<dbReference type="AlphaFoldDB" id="A0A9P6G3A6"/>
<feature type="compositionally biased region" description="Polar residues" evidence="1">
    <location>
        <begin position="122"/>
        <end position="132"/>
    </location>
</feature>
<feature type="compositionally biased region" description="Polar residues" evidence="1">
    <location>
        <begin position="736"/>
        <end position="752"/>
    </location>
</feature>
<feature type="compositionally biased region" description="Polar residues" evidence="1">
    <location>
        <begin position="825"/>
        <end position="834"/>
    </location>
</feature>
<keyword evidence="3" id="KW-1185">Reference proteome</keyword>
<sequence>MVGVFLASLAEYLTLFFPKMRNLWLQKHGLNVRAGREEDTIESLGGGPEGISKRGVLSKNKEYTREQRRLAETFNDSPFNFGSTGEAAPSGDKNLNISDLVSSYPFGQLGSDPNVPPIGSPPQRTCLYSQPNPMKRGIRHPHDPEDVQSEGQDTATNSQPGLFQAHSGGVADSPASGSKDCRTTPKAGLFIINPTGLNVFTQDNRLSSMRSSQDAQSYGLHEILMASPNQSRGVENPSDFRAGKMSETPECTGSRHGGMGPPQPRTGHDQGAMLDPYLRSGSSSASRFAGMDFSDIDPFSRKSSVGDMDFTSSGQTRAWKSNKSPRICPFPGAQSSLTSGMHPQRAIKITVPVQRQRWYILRVLAQWRMSKVVFVPYSKVLVIIDLETERAESLILHSIEPGYWSQEEEEARIAMRRSSTISALSRDGLLDLSCSRAENISGDTVAPTILEARGDAGTGSQGHPLAAPPVVRTPSPLLGVQPRYTSPLDRPYRPRSQHASDRSHIEGGPTAHLGRSSNPNPPIEEMIDRGRSASLPLTRIDVVATSARTSTDAGPARRGILRRMSDYKVLKNVRSRISIPFFADFSARNMDGIRAREDGTSVIEEGVGNSKSVAASFIEDADDNGSEGGDFIVRVISIHHECWRVQLPDRETMERWIEVGQMIKDENWISARPLTLNHSYQSGNGNATVGPWSRGRFGSFSSTAVLGGGSGSGAGTVGDDDTRPRSLRNERGSPFQRHNQGEASAAGMTTSMPVDITAPYPKRPLKDRVVLDNMERKGTSDYRHTRDIGGATKPSSVPEASEESGKVRRGSSQLLRPSNQDRIDSNATSVSETFGGSGLQSLHHRHDRRRSSGDISGSICSINNGNTNSSIDSITSFDSSSAGDSSREIPYKMALPLLPSTLQEVTHALAPFDTLHPLETSVSTRLGKTPLIRLSQTYTDDIEVNSSVLGTKSFHASNYPAFGDGTASEIDQRLENDQDHSSSWAKYYLSTESSI</sequence>
<proteinExistence type="predicted"/>
<accession>A0A9P6G3A6</accession>
<reference evidence="2" key="1">
    <citation type="journal article" date="2020" name="Fungal Divers.">
        <title>Resolving the Mortierellaceae phylogeny through synthesis of multi-gene phylogenetics and phylogenomics.</title>
        <authorList>
            <person name="Vandepol N."/>
            <person name="Liber J."/>
            <person name="Desiro A."/>
            <person name="Na H."/>
            <person name="Kennedy M."/>
            <person name="Barry K."/>
            <person name="Grigoriev I.V."/>
            <person name="Miller A.N."/>
            <person name="O'Donnell K."/>
            <person name="Stajich J.E."/>
            <person name="Bonito G."/>
        </authorList>
    </citation>
    <scope>NUCLEOTIDE SEQUENCE</scope>
    <source>
        <strain evidence="2">KOD1015</strain>
    </source>
</reference>
<evidence type="ECO:0000256" key="1">
    <source>
        <dbReference type="SAM" id="MobiDB-lite"/>
    </source>
</evidence>
<feature type="region of interest" description="Disordered" evidence="1">
    <location>
        <begin position="74"/>
        <end position="94"/>
    </location>
</feature>
<comment type="caution">
    <text evidence="2">The sequence shown here is derived from an EMBL/GenBank/DDBJ whole genome shotgun (WGS) entry which is preliminary data.</text>
</comment>
<protein>
    <submittedName>
        <fullName evidence="2">Uncharacterized protein</fullName>
    </submittedName>
</protein>
<gene>
    <name evidence="2" type="ORF">BGW38_002765</name>
</gene>
<evidence type="ECO:0000313" key="2">
    <source>
        <dbReference type="EMBL" id="KAF9586743.1"/>
    </source>
</evidence>
<dbReference type="Proteomes" id="UP000780801">
    <property type="component" value="Unassembled WGS sequence"/>
</dbReference>
<feature type="compositionally biased region" description="Basic and acidic residues" evidence="1">
    <location>
        <begin position="720"/>
        <end position="731"/>
    </location>
</feature>
<name>A0A9P6G3A6_9FUNG</name>